<name>A0A5E4MB65_9HEMI</name>
<dbReference type="EMBL" id="CABPRJ010000478">
    <property type="protein sequence ID" value="VVC28079.1"/>
    <property type="molecule type" value="Genomic_DNA"/>
</dbReference>
<feature type="coiled-coil region" evidence="1">
    <location>
        <begin position="9"/>
        <end position="43"/>
    </location>
</feature>
<feature type="region of interest" description="Disordered" evidence="2">
    <location>
        <begin position="129"/>
        <end position="201"/>
    </location>
</feature>
<organism evidence="3 4">
    <name type="scientific">Cinara cedri</name>
    <dbReference type="NCBI Taxonomy" id="506608"/>
    <lineage>
        <taxon>Eukaryota</taxon>
        <taxon>Metazoa</taxon>
        <taxon>Ecdysozoa</taxon>
        <taxon>Arthropoda</taxon>
        <taxon>Hexapoda</taxon>
        <taxon>Insecta</taxon>
        <taxon>Pterygota</taxon>
        <taxon>Neoptera</taxon>
        <taxon>Paraneoptera</taxon>
        <taxon>Hemiptera</taxon>
        <taxon>Sternorrhyncha</taxon>
        <taxon>Aphidomorpha</taxon>
        <taxon>Aphidoidea</taxon>
        <taxon>Aphididae</taxon>
        <taxon>Lachninae</taxon>
        <taxon>Cinara</taxon>
    </lineage>
</organism>
<proteinExistence type="predicted"/>
<feature type="region of interest" description="Disordered" evidence="2">
    <location>
        <begin position="225"/>
        <end position="245"/>
    </location>
</feature>
<keyword evidence="4" id="KW-1185">Reference proteome</keyword>
<feature type="compositionally biased region" description="Polar residues" evidence="2">
    <location>
        <begin position="94"/>
        <end position="115"/>
    </location>
</feature>
<feature type="compositionally biased region" description="Basic and acidic residues" evidence="2">
    <location>
        <begin position="155"/>
        <end position="165"/>
    </location>
</feature>
<evidence type="ECO:0000313" key="3">
    <source>
        <dbReference type="EMBL" id="VVC28079.1"/>
    </source>
</evidence>
<evidence type="ECO:0000256" key="1">
    <source>
        <dbReference type="SAM" id="Coils"/>
    </source>
</evidence>
<feature type="region of interest" description="Disordered" evidence="2">
    <location>
        <begin position="67"/>
        <end position="117"/>
    </location>
</feature>
<gene>
    <name evidence="3" type="ORF">CINCED_3A016208</name>
</gene>
<feature type="compositionally biased region" description="Polar residues" evidence="2">
    <location>
        <begin position="135"/>
        <end position="145"/>
    </location>
</feature>
<evidence type="ECO:0000256" key="2">
    <source>
        <dbReference type="SAM" id="MobiDB-lite"/>
    </source>
</evidence>
<dbReference type="AlphaFoldDB" id="A0A5E4MB65"/>
<sequence>MFFLRRFLDMEVQRKVMVLQQRVKELENENSVLRQRLSDALSGKIDVEQYMRQNGISDMLQVNNMNNNNSSSLINLTNGNGSQSGPAPPVPPRSVNNNGDNLSLSTSETKPTPSVGTRLEGLLLNDMENSFDPRINNNSVTSSTSPPLLAPPPKPARDTGRRSQNSDDIFGLSPFKATPRPAGQPRTSASDPFGMDDFGQSVKNGIESDIGLLDKRIKEMKDGFSRGLSMSTEDFSLESLDPLKK</sequence>
<evidence type="ECO:0000313" key="4">
    <source>
        <dbReference type="Proteomes" id="UP000325440"/>
    </source>
</evidence>
<dbReference type="Proteomes" id="UP000325440">
    <property type="component" value="Unassembled WGS sequence"/>
</dbReference>
<reference evidence="3 4" key="1">
    <citation type="submission" date="2019-08" db="EMBL/GenBank/DDBJ databases">
        <authorList>
            <person name="Alioto T."/>
            <person name="Alioto T."/>
            <person name="Gomez Garrido J."/>
        </authorList>
    </citation>
    <scope>NUCLEOTIDE SEQUENCE [LARGE SCALE GENOMIC DNA]</scope>
</reference>
<feature type="compositionally biased region" description="Low complexity" evidence="2">
    <location>
        <begin position="67"/>
        <end position="81"/>
    </location>
</feature>
<keyword evidence="1" id="KW-0175">Coiled coil</keyword>
<accession>A0A5E4MB65</accession>
<dbReference type="OrthoDB" id="10057585at2759"/>
<protein>
    <submittedName>
        <fullName evidence="3">Uncharacterized protein</fullName>
    </submittedName>
</protein>